<comment type="similarity">
    <text evidence="1">Belongs to the peroxiredoxin family. AhpC/Prx1 subfamily.</text>
</comment>
<keyword evidence="10" id="KW-1185">Reference proteome</keyword>
<evidence type="ECO:0000256" key="5">
    <source>
        <dbReference type="ARBA" id="ARBA00023284"/>
    </source>
</evidence>
<evidence type="ECO:0000256" key="3">
    <source>
        <dbReference type="ARBA" id="ARBA00022862"/>
    </source>
</evidence>
<evidence type="ECO:0000256" key="1">
    <source>
        <dbReference type="ARBA" id="ARBA00009796"/>
    </source>
</evidence>
<accession>A0A556MX62</accession>
<dbReference type="Gene3D" id="3.40.30.10">
    <property type="entry name" value="Glutaredoxin"/>
    <property type="match status" value="1"/>
</dbReference>
<dbReference type="EMBL" id="VLPK01000001">
    <property type="protein sequence ID" value="TSJ44511.1"/>
    <property type="molecule type" value="Genomic_DNA"/>
</dbReference>
<dbReference type="PROSITE" id="PS51352">
    <property type="entry name" value="THIOREDOXIN_2"/>
    <property type="match status" value="1"/>
</dbReference>
<dbReference type="OrthoDB" id="9812811at2"/>
<protein>
    <submittedName>
        <fullName evidence="9">Peroxiredoxin</fullName>
    </submittedName>
</protein>
<dbReference type="InterPro" id="IPR024706">
    <property type="entry name" value="Peroxiredoxin_AhpC-typ"/>
</dbReference>
<keyword evidence="4" id="KW-0560">Oxidoreductase</keyword>
<dbReference type="CDD" id="cd03016">
    <property type="entry name" value="PRX_1cys"/>
    <property type="match status" value="1"/>
</dbReference>
<dbReference type="AlphaFoldDB" id="A0A556MX62"/>
<sequence>MSIRLNDTAPDFQAETTEGTINFHSWIGDGWAILFSHPKDFTPVCTTELGYMAKIAPQFLQRNCKVIGLSVDPVDRHAEWAKDILETQGYAVNYPMIGDPNLTVAKLYDMLPADEAGTSEGRTAATNQTVRSVFIIGPDKKIKLMLTYPMATGRNFDEILRVLDSLQLTAGYKVATPVNWKNGEDVIIVPAVSDDEAKERFPDGWKTVKPYLRITAQPGSRETLMN</sequence>
<dbReference type="PIRSF" id="PIRSF000239">
    <property type="entry name" value="AHPC"/>
    <property type="match status" value="1"/>
</dbReference>
<dbReference type="PANTHER" id="PTHR43503:SF4">
    <property type="entry name" value="PEROXIREDOXIN-6"/>
    <property type="match status" value="1"/>
</dbReference>
<dbReference type="FunFam" id="3.30.1020.10:FF:000001">
    <property type="entry name" value="1-Cys peroxiredoxin"/>
    <property type="match status" value="1"/>
</dbReference>
<comment type="similarity">
    <text evidence="6">Belongs to the peroxiredoxin family. Prx6 subfamily.</text>
</comment>
<comment type="caution">
    <text evidence="9">The sequence shown here is derived from an EMBL/GenBank/DDBJ whole genome shotgun (WGS) entry which is preliminary data.</text>
</comment>
<evidence type="ECO:0000313" key="9">
    <source>
        <dbReference type="EMBL" id="TSJ44511.1"/>
    </source>
</evidence>
<dbReference type="RefSeq" id="WP_144248072.1">
    <property type="nucleotide sequence ID" value="NZ_VLPK01000001.1"/>
</dbReference>
<evidence type="ECO:0000256" key="4">
    <source>
        <dbReference type="ARBA" id="ARBA00023002"/>
    </source>
</evidence>
<keyword evidence="3" id="KW-0049">Antioxidant</keyword>
<dbReference type="Gene3D" id="3.30.1020.10">
    <property type="entry name" value="Antioxidant, Horf6, Chain A, domain2"/>
    <property type="match status" value="1"/>
</dbReference>
<keyword evidence="5" id="KW-0676">Redox-active center</keyword>
<reference evidence="9 10" key="1">
    <citation type="submission" date="2019-07" db="EMBL/GenBank/DDBJ databases">
        <authorList>
            <person name="Huq M.A."/>
        </authorList>
    </citation>
    <scope>NUCLEOTIDE SEQUENCE [LARGE SCALE GENOMIC DNA]</scope>
    <source>
        <strain evidence="9 10">MAH-19</strain>
    </source>
</reference>
<keyword evidence="2" id="KW-0575">Peroxidase</keyword>
<dbReference type="SUPFAM" id="SSF52833">
    <property type="entry name" value="Thioredoxin-like"/>
    <property type="match status" value="1"/>
</dbReference>
<evidence type="ECO:0000256" key="2">
    <source>
        <dbReference type="ARBA" id="ARBA00022559"/>
    </source>
</evidence>
<dbReference type="FunFam" id="3.40.30.10:FF:000011">
    <property type="entry name" value="Peroxiredoxin PRX1"/>
    <property type="match status" value="1"/>
</dbReference>
<evidence type="ECO:0000256" key="6">
    <source>
        <dbReference type="ARBA" id="ARBA00025719"/>
    </source>
</evidence>
<dbReference type="InterPro" id="IPR000866">
    <property type="entry name" value="AhpC/TSA"/>
</dbReference>
<evidence type="ECO:0000259" key="8">
    <source>
        <dbReference type="PROSITE" id="PS51352"/>
    </source>
</evidence>
<dbReference type="InterPro" id="IPR036249">
    <property type="entry name" value="Thioredoxin-like_sf"/>
</dbReference>
<dbReference type="Proteomes" id="UP000318733">
    <property type="component" value="Unassembled WGS sequence"/>
</dbReference>
<dbReference type="GO" id="GO:0045454">
    <property type="term" value="P:cell redox homeostasis"/>
    <property type="evidence" value="ECO:0007669"/>
    <property type="project" value="TreeGrafter"/>
</dbReference>
<dbReference type="Pfam" id="PF00578">
    <property type="entry name" value="AhpC-TSA"/>
    <property type="match status" value="1"/>
</dbReference>
<feature type="domain" description="Thioredoxin" evidence="8">
    <location>
        <begin position="3"/>
        <end position="168"/>
    </location>
</feature>
<evidence type="ECO:0000256" key="7">
    <source>
        <dbReference type="PIRSR" id="PIRSR000239-1"/>
    </source>
</evidence>
<feature type="active site" description="Cysteine sulfenic acid (-SOH) intermediate; for peroxidase activity" evidence="7">
    <location>
        <position position="45"/>
    </location>
</feature>
<organism evidence="9 10">
    <name type="scientific">Mucilaginibacter corticis</name>
    <dbReference type="NCBI Taxonomy" id="2597670"/>
    <lineage>
        <taxon>Bacteria</taxon>
        <taxon>Pseudomonadati</taxon>
        <taxon>Bacteroidota</taxon>
        <taxon>Sphingobacteriia</taxon>
        <taxon>Sphingobacteriales</taxon>
        <taxon>Sphingobacteriaceae</taxon>
        <taxon>Mucilaginibacter</taxon>
    </lineage>
</organism>
<gene>
    <name evidence="9" type="ORF">FO440_10135</name>
</gene>
<dbReference type="PANTHER" id="PTHR43503">
    <property type="entry name" value="MCG48959-RELATED"/>
    <property type="match status" value="1"/>
</dbReference>
<evidence type="ECO:0000313" key="10">
    <source>
        <dbReference type="Proteomes" id="UP000318733"/>
    </source>
</evidence>
<dbReference type="GO" id="GO:0005829">
    <property type="term" value="C:cytosol"/>
    <property type="evidence" value="ECO:0007669"/>
    <property type="project" value="TreeGrafter"/>
</dbReference>
<dbReference type="InterPro" id="IPR045020">
    <property type="entry name" value="PRX_1cys"/>
</dbReference>
<dbReference type="GO" id="GO:0051920">
    <property type="term" value="F:peroxiredoxin activity"/>
    <property type="evidence" value="ECO:0007669"/>
    <property type="project" value="InterPro"/>
</dbReference>
<proteinExistence type="inferred from homology"/>
<name>A0A556MX62_9SPHI</name>
<dbReference type="Pfam" id="PF10417">
    <property type="entry name" value="1-cysPrx_C"/>
    <property type="match status" value="1"/>
</dbReference>
<dbReference type="InterPro" id="IPR019479">
    <property type="entry name" value="Peroxiredoxin_C"/>
</dbReference>
<dbReference type="InterPro" id="IPR013766">
    <property type="entry name" value="Thioredoxin_domain"/>
</dbReference>